<evidence type="ECO:0000313" key="4">
    <source>
        <dbReference type="RefSeq" id="XP_011501944.1"/>
    </source>
</evidence>
<name>A0AAJ7DZB6_9HYME</name>
<dbReference type="AlphaFoldDB" id="A0AAJ7DZB6"/>
<protein>
    <submittedName>
        <fullName evidence="4">Uncharacterized protein LOC105365472 isoform X1</fullName>
    </submittedName>
</protein>
<dbReference type="InterPro" id="IPR021454">
    <property type="entry name" value="DUF3105"/>
</dbReference>
<feature type="region of interest" description="Disordered" evidence="1">
    <location>
        <begin position="52"/>
        <end position="110"/>
    </location>
</feature>
<evidence type="ECO:0000256" key="2">
    <source>
        <dbReference type="SAM" id="SignalP"/>
    </source>
</evidence>
<keyword evidence="2" id="KW-0732">Signal</keyword>
<reference evidence="4" key="1">
    <citation type="submission" date="2025-08" db="UniProtKB">
        <authorList>
            <consortium name="RefSeq"/>
        </authorList>
    </citation>
    <scope>IDENTIFICATION</scope>
</reference>
<sequence>MALPNKITLFFWKITLVGYVIAYPDKYEFQGSYIDTNMKFNLLDILNDYTESEKDHRRDSTDDPYENWTGRWMPSRPGEPTPPPKVVSNKGKDEESHHDSRVPMGVKSPDCDDGKTNLTVDWDHSVTSYTCYGQKINPDTEISPELYCDTIPKKYEAIHKCMYESIEYKDDIPTYGSHRPIWPTYGEYTYVPKQRWIHNLEHGAVVMLYHPCANSLEVERLKGVVKGCLRRHIITPYDLDETKPLALVTWGCRLTMSHVNKELVIDFIKEHALHAPENRVYKDGDFDDQLIKKSDIVSDEEDSIICFKQM</sequence>
<feature type="compositionally biased region" description="Basic and acidic residues" evidence="1">
    <location>
        <begin position="52"/>
        <end position="61"/>
    </location>
</feature>
<feature type="compositionally biased region" description="Basic and acidic residues" evidence="1">
    <location>
        <begin position="90"/>
        <end position="101"/>
    </location>
</feature>
<evidence type="ECO:0000256" key="1">
    <source>
        <dbReference type="SAM" id="MobiDB-lite"/>
    </source>
</evidence>
<evidence type="ECO:0000313" key="3">
    <source>
        <dbReference type="Proteomes" id="UP000695007"/>
    </source>
</evidence>
<dbReference type="Pfam" id="PF11303">
    <property type="entry name" value="DUF3105"/>
    <property type="match status" value="1"/>
</dbReference>
<organism evidence="3 4">
    <name type="scientific">Ceratosolen solmsi marchali</name>
    <dbReference type="NCBI Taxonomy" id="326594"/>
    <lineage>
        <taxon>Eukaryota</taxon>
        <taxon>Metazoa</taxon>
        <taxon>Ecdysozoa</taxon>
        <taxon>Arthropoda</taxon>
        <taxon>Hexapoda</taxon>
        <taxon>Insecta</taxon>
        <taxon>Pterygota</taxon>
        <taxon>Neoptera</taxon>
        <taxon>Endopterygota</taxon>
        <taxon>Hymenoptera</taxon>
        <taxon>Apocrita</taxon>
        <taxon>Proctotrupomorpha</taxon>
        <taxon>Chalcidoidea</taxon>
        <taxon>Agaonidae</taxon>
        <taxon>Agaoninae</taxon>
        <taxon>Ceratosolen</taxon>
    </lineage>
</organism>
<feature type="signal peptide" evidence="2">
    <location>
        <begin position="1"/>
        <end position="22"/>
    </location>
</feature>
<dbReference type="PANTHER" id="PTHR34179">
    <property type="entry name" value="TUMOR PROTEIN P53-INDUCIBLE PROTEIN 13"/>
    <property type="match status" value="1"/>
</dbReference>
<dbReference type="KEGG" id="csol:105365472"/>
<dbReference type="PANTHER" id="PTHR34179:SF1">
    <property type="entry name" value="TUMOR PROTEIN P53-INDUCIBLE PROTEIN 13"/>
    <property type="match status" value="1"/>
</dbReference>
<dbReference type="Proteomes" id="UP000695007">
    <property type="component" value="Unplaced"/>
</dbReference>
<keyword evidence="3" id="KW-1185">Reference proteome</keyword>
<feature type="chain" id="PRO_5042581473" evidence="2">
    <location>
        <begin position="23"/>
        <end position="310"/>
    </location>
</feature>
<accession>A0AAJ7DZB6</accession>
<proteinExistence type="predicted"/>
<gene>
    <name evidence="4" type="primary">LOC105365472</name>
</gene>
<dbReference type="RefSeq" id="XP_011501944.1">
    <property type="nucleotide sequence ID" value="XM_011503642.1"/>
</dbReference>
<dbReference type="GO" id="GO:0005737">
    <property type="term" value="C:cytoplasm"/>
    <property type="evidence" value="ECO:0007669"/>
    <property type="project" value="TreeGrafter"/>
</dbReference>
<dbReference type="GeneID" id="105365472"/>